<accession>A0ABS9KGT7</accession>
<organism evidence="1 2">
    <name type="scientific">Rhodohalobacter sulfatireducens</name>
    <dbReference type="NCBI Taxonomy" id="2911366"/>
    <lineage>
        <taxon>Bacteria</taxon>
        <taxon>Pseudomonadati</taxon>
        <taxon>Balneolota</taxon>
        <taxon>Balneolia</taxon>
        <taxon>Balneolales</taxon>
        <taxon>Balneolaceae</taxon>
        <taxon>Rhodohalobacter</taxon>
    </lineage>
</organism>
<evidence type="ECO:0000313" key="1">
    <source>
        <dbReference type="EMBL" id="MCG2590040.1"/>
    </source>
</evidence>
<keyword evidence="2" id="KW-1185">Reference proteome</keyword>
<dbReference type="EMBL" id="JAKLWS010000024">
    <property type="protein sequence ID" value="MCG2590040.1"/>
    <property type="molecule type" value="Genomic_DNA"/>
</dbReference>
<protein>
    <submittedName>
        <fullName evidence="1">Uncharacterized protein</fullName>
    </submittedName>
</protein>
<reference evidence="1" key="2">
    <citation type="submission" date="2024-05" db="EMBL/GenBank/DDBJ databases">
        <title>Rhodohalobacter halophilus gen. nov., sp. nov., a moderately halophilic member of the family Balneolaceae.</title>
        <authorList>
            <person name="Xia J."/>
        </authorList>
    </citation>
    <scope>NUCLEOTIDE SEQUENCE</scope>
    <source>
        <strain evidence="1">WB101</strain>
    </source>
</reference>
<name>A0ABS9KGT7_9BACT</name>
<sequence length="346" mass="40071">MKKYRSHLILFHRDSALIKSLNFDDHDIDLEVTPEPTGTFWKSADGRSESWIKDPQESHRFENTVPADELIIIAKNEGIAEDILSTIKGGILLAYPDFNNFPLVADLNSVEEIQPEIYKDEYFNNYYKQIGHVGYGCRVLKEAYERADFQYAIEKFKLSLKINSMTPDSAHPKHGQIFKHYDPDKSYHTSGAFAITAAFSVVEELGLEVRSSSKKPRFIDNEKGTWNPSVLHDIEERLKKIGVTKIDTFDWIFRGDKTEVEKDLKPYFGFDSEWTKLNEDVRDKTLTFPEAIHNLSYLRNFIASHKFSTLTQFISPYDIFNAQSLARNLILRSLGLWKIELYNHTN</sequence>
<dbReference type="RefSeq" id="WP_237855397.1">
    <property type="nucleotide sequence ID" value="NZ_JAKLWS010000024.1"/>
</dbReference>
<proteinExistence type="predicted"/>
<comment type="caution">
    <text evidence="1">The sequence shown here is derived from an EMBL/GenBank/DDBJ whole genome shotgun (WGS) entry which is preliminary data.</text>
</comment>
<gene>
    <name evidence="1" type="ORF">L6773_15790</name>
</gene>
<dbReference type="Proteomes" id="UP001165366">
    <property type="component" value="Unassembled WGS sequence"/>
</dbReference>
<reference evidence="1" key="1">
    <citation type="submission" date="2022-01" db="EMBL/GenBank/DDBJ databases">
        <authorList>
            <person name="Wang Y."/>
        </authorList>
    </citation>
    <scope>NUCLEOTIDE SEQUENCE</scope>
    <source>
        <strain evidence="1">WB101</strain>
    </source>
</reference>
<evidence type="ECO:0000313" key="2">
    <source>
        <dbReference type="Proteomes" id="UP001165366"/>
    </source>
</evidence>